<evidence type="ECO:0000259" key="2">
    <source>
        <dbReference type="Pfam" id="PF25679"/>
    </source>
</evidence>
<evidence type="ECO:0000313" key="4">
    <source>
        <dbReference type="Proteomes" id="UP000540556"/>
    </source>
</evidence>
<gene>
    <name evidence="3" type="ORF">HLH27_12960</name>
</gene>
<feature type="domain" description="DUF7947" evidence="2">
    <location>
        <begin position="191"/>
        <end position="273"/>
    </location>
</feature>
<dbReference type="InterPro" id="IPR057707">
    <property type="entry name" value="DUF7947"/>
</dbReference>
<dbReference type="EMBL" id="JABEQK010000010">
    <property type="protein sequence ID" value="MBB2205917.1"/>
    <property type="molecule type" value="Genomic_DNA"/>
</dbReference>
<name>A0A7W4KFB9_9PROT</name>
<dbReference type="AlphaFoldDB" id="A0A7W4KFB9"/>
<evidence type="ECO:0000313" key="3">
    <source>
        <dbReference type="EMBL" id="MBB2205917.1"/>
    </source>
</evidence>
<proteinExistence type="predicted"/>
<feature type="domain" description="DUF7946" evidence="1">
    <location>
        <begin position="18"/>
        <end position="163"/>
    </location>
</feature>
<comment type="caution">
    <text evidence="3">The sequence shown here is derived from an EMBL/GenBank/DDBJ whole genome shotgun (WGS) entry which is preliminary data.</text>
</comment>
<accession>A0A7W4KFB9</accession>
<dbReference type="Proteomes" id="UP000540556">
    <property type="component" value="Unassembled WGS sequence"/>
</dbReference>
<reference evidence="3 4" key="1">
    <citation type="submission" date="2020-04" db="EMBL/GenBank/DDBJ databases">
        <title>Description of novel Gluconacetobacter.</title>
        <authorList>
            <person name="Sombolestani A."/>
        </authorList>
    </citation>
    <scope>NUCLEOTIDE SEQUENCE [LARGE SCALE GENOMIC DNA]</scope>
    <source>
        <strain evidence="3 4">LMG 27800</strain>
    </source>
</reference>
<dbReference type="Pfam" id="PF25678">
    <property type="entry name" value="DUF7946"/>
    <property type="match status" value="1"/>
</dbReference>
<protein>
    <submittedName>
        <fullName evidence="3">Uncharacterized protein</fullName>
    </submittedName>
</protein>
<sequence length="277" mass="30845">MTKHPDLEFVFKYNPEKKSHLLNAYDAATALYGISRSISIITHYAINGTIIKQAPAIRNAEVFVQPPNAGSFEFIVPIVQLAPDPSTKLGTIIYGVGASYIYDLTKLIFARLSGKSEKSSSETIQNLQRTKSNEIDAVSDSIEEDIVRIQRPIINNVCNINIYGGGDNIINLDIGTYEYSRTKIISSTVEQFFGHVTSFNSSSGKGRFWVENENRTIGFSVHKEREALSKHEKGYLSSSLDAWVRSLQGELILVGFPLRSKQGLLKHIFVTQINKIG</sequence>
<organism evidence="3 4">
    <name type="scientific">Gluconacetobacter takamatsuzukensis</name>
    <dbReference type="NCBI Taxonomy" id="1286190"/>
    <lineage>
        <taxon>Bacteria</taxon>
        <taxon>Pseudomonadati</taxon>
        <taxon>Pseudomonadota</taxon>
        <taxon>Alphaproteobacteria</taxon>
        <taxon>Acetobacterales</taxon>
        <taxon>Acetobacteraceae</taxon>
        <taxon>Gluconacetobacter</taxon>
    </lineage>
</organism>
<dbReference type="InterPro" id="IPR057706">
    <property type="entry name" value="DUF7946"/>
</dbReference>
<keyword evidence="4" id="KW-1185">Reference proteome</keyword>
<dbReference type="Pfam" id="PF25679">
    <property type="entry name" value="DUF7947"/>
    <property type="match status" value="1"/>
</dbReference>
<dbReference type="RefSeq" id="WP_182950460.1">
    <property type="nucleotide sequence ID" value="NZ_JABEQK010000010.1"/>
</dbReference>
<evidence type="ECO:0000259" key="1">
    <source>
        <dbReference type="Pfam" id="PF25678"/>
    </source>
</evidence>